<dbReference type="VEuPathDB" id="PlasmoDB:AK88_02407"/>
<dbReference type="Proteomes" id="UP000054561">
    <property type="component" value="Unassembled WGS sequence"/>
</dbReference>
<proteinExistence type="predicted"/>
<dbReference type="EMBL" id="KQ001667">
    <property type="protein sequence ID" value="KJP87973.1"/>
    <property type="molecule type" value="Genomic_DNA"/>
</dbReference>
<dbReference type="OMA" id="RKINEFY"/>
<accession>A0A0D9QLZ6</accession>
<gene>
    <name evidence="3" type="ORF">AK88_02407</name>
</gene>
<keyword evidence="4" id="KW-1185">Reference proteome</keyword>
<feature type="region of interest" description="Disordered" evidence="1">
    <location>
        <begin position="96"/>
        <end position="126"/>
    </location>
</feature>
<feature type="signal peptide" evidence="2">
    <location>
        <begin position="1"/>
        <end position="25"/>
    </location>
</feature>
<protein>
    <submittedName>
        <fullName evidence="3">Uncharacterized protein</fullName>
    </submittedName>
</protein>
<feature type="compositionally biased region" description="Acidic residues" evidence="1">
    <location>
        <begin position="101"/>
        <end position="125"/>
    </location>
</feature>
<evidence type="ECO:0000313" key="3">
    <source>
        <dbReference type="EMBL" id="KJP87973.1"/>
    </source>
</evidence>
<keyword evidence="2" id="KW-0732">Signal</keyword>
<name>A0A0D9QLZ6_PLAFR</name>
<dbReference type="RefSeq" id="XP_012335461.1">
    <property type="nucleotide sequence ID" value="XM_012480038.1"/>
</dbReference>
<dbReference type="GeneID" id="24267721"/>
<reference evidence="3 4" key="1">
    <citation type="submission" date="2014-03" db="EMBL/GenBank/DDBJ databases">
        <title>The Genome Sequence of Plasmodium fragile nilgiri.</title>
        <authorList>
            <consortium name="The Broad Institute Genomics Platform"/>
            <consortium name="The Broad Institute Genome Sequencing Center for Infectious Disease"/>
            <person name="Neafsey D."/>
            <person name="Duraisingh M."/>
            <person name="Young S.K."/>
            <person name="Zeng Q."/>
            <person name="Gargeya S."/>
            <person name="Abouelleil A."/>
            <person name="Alvarado L."/>
            <person name="Chapman S.B."/>
            <person name="Gainer-Dewar J."/>
            <person name="Goldberg J."/>
            <person name="Griggs A."/>
            <person name="Gujja S."/>
            <person name="Hansen M."/>
            <person name="Howarth C."/>
            <person name="Imamovic A."/>
            <person name="Larimer J."/>
            <person name="Pearson M."/>
            <person name="Poon T.W."/>
            <person name="Priest M."/>
            <person name="Roberts A."/>
            <person name="Saif S."/>
            <person name="Shea T."/>
            <person name="Sykes S."/>
            <person name="Wortman J."/>
            <person name="Nusbaum C."/>
            <person name="Birren B."/>
        </authorList>
    </citation>
    <scope>NUCLEOTIDE SEQUENCE [LARGE SCALE GENOMIC DNA]</scope>
    <source>
        <strain evidence="4">nilgiri</strain>
    </source>
</reference>
<evidence type="ECO:0000256" key="2">
    <source>
        <dbReference type="SAM" id="SignalP"/>
    </source>
</evidence>
<feature type="chain" id="PRO_5002343681" evidence="2">
    <location>
        <begin position="26"/>
        <end position="256"/>
    </location>
</feature>
<sequence>MKVCICCFKCILLIFLCTVTTYGSAERWVDNENADGVLERGTSVLRLTDADDLGGRPNSAHHRGVLRSVHCLRQGDDRGINEPPTEASFLNVRGAATLGEESNEDDGDEYDDDDTEDSTAEDEGEYDRTVNLSVGDQNGELTYNANDTEVNQMVILKDLTDQVKREVTEVNMDRVNEVDIPSIADEERKINEFYEYENEVLTNIREKKKNINAMINEDLDELLKPAQREYIMVARSIKNKLLHEYEQMLREELSQE</sequence>
<organism evidence="3 4">
    <name type="scientific">Plasmodium fragile</name>
    <dbReference type="NCBI Taxonomy" id="5857"/>
    <lineage>
        <taxon>Eukaryota</taxon>
        <taxon>Sar</taxon>
        <taxon>Alveolata</taxon>
        <taxon>Apicomplexa</taxon>
        <taxon>Aconoidasida</taxon>
        <taxon>Haemosporida</taxon>
        <taxon>Plasmodiidae</taxon>
        <taxon>Plasmodium</taxon>
        <taxon>Plasmodium (Plasmodium)</taxon>
    </lineage>
</organism>
<dbReference type="AlphaFoldDB" id="A0A0D9QLZ6"/>
<evidence type="ECO:0000313" key="4">
    <source>
        <dbReference type="Proteomes" id="UP000054561"/>
    </source>
</evidence>
<evidence type="ECO:0000256" key="1">
    <source>
        <dbReference type="SAM" id="MobiDB-lite"/>
    </source>
</evidence>
<dbReference type="OrthoDB" id="370969at2759"/>